<accession>A0A5K3FMJ5</accession>
<name>A0A5K3FMJ5_MESCO</name>
<dbReference type="WBParaSite" id="MCU_009652-RA">
    <property type="protein sequence ID" value="MCU_009652-RA"/>
    <property type="gene ID" value="MCU_009652"/>
</dbReference>
<reference evidence="2" key="1">
    <citation type="submission" date="2019-11" db="UniProtKB">
        <authorList>
            <consortium name="WormBaseParasite"/>
        </authorList>
    </citation>
    <scope>IDENTIFICATION</scope>
</reference>
<dbReference type="PANTHER" id="PTHR10334">
    <property type="entry name" value="CYSTEINE-RICH SECRETORY PROTEIN-RELATED"/>
    <property type="match status" value="1"/>
</dbReference>
<organism evidence="2">
    <name type="scientific">Mesocestoides corti</name>
    <name type="common">Flatworm</name>
    <dbReference type="NCBI Taxonomy" id="53468"/>
    <lineage>
        <taxon>Eukaryota</taxon>
        <taxon>Metazoa</taxon>
        <taxon>Spiralia</taxon>
        <taxon>Lophotrochozoa</taxon>
        <taxon>Platyhelminthes</taxon>
        <taxon>Cestoda</taxon>
        <taxon>Eucestoda</taxon>
        <taxon>Cyclophyllidea</taxon>
        <taxon>Mesocestoididae</taxon>
        <taxon>Mesocestoides</taxon>
    </lineage>
</organism>
<dbReference type="InterPro" id="IPR014044">
    <property type="entry name" value="CAP_dom"/>
</dbReference>
<dbReference type="SMART" id="SM00198">
    <property type="entry name" value="SCP"/>
    <property type="match status" value="1"/>
</dbReference>
<dbReference type="PRINTS" id="PR00837">
    <property type="entry name" value="V5TPXLIKE"/>
</dbReference>
<dbReference type="Pfam" id="PF00188">
    <property type="entry name" value="CAP"/>
    <property type="match status" value="1"/>
</dbReference>
<evidence type="ECO:0000313" key="2">
    <source>
        <dbReference type="WBParaSite" id="MCU_009652-RA"/>
    </source>
</evidence>
<proteinExistence type="predicted"/>
<dbReference type="SUPFAM" id="SSF55797">
    <property type="entry name" value="PR-1-like"/>
    <property type="match status" value="1"/>
</dbReference>
<dbReference type="AlphaFoldDB" id="A0A5K3FMJ5"/>
<protein>
    <submittedName>
        <fullName evidence="2">SCP domain-containing protein</fullName>
    </submittedName>
</protein>
<sequence>MELENLAQYLSEGCKVPEQNIDFCPQLRNIGQIYTSGGRFKPTFSEILPVLAWAEKYYNYENNTCTGFCRHYKQVVWSSTSSIGCGRNRCIKNETESSRPEYLIVCLYKPAGNLPNERPYKQGVSCSECAQKSSCFRNQCVPKSSPLQGLPFSLQQRQNGALESIGQATTTSLTSLMILSFKSLVSAIITSQYLI</sequence>
<dbReference type="InterPro" id="IPR001283">
    <property type="entry name" value="CRISP-related"/>
</dbReference>
<dbReference type="Gene3D" id="3.40.33.10">
    <property type="entry name" value="CAP"/>
    <property type="match status" value="1"/>
</dbReference>
<feature type="domain" description="SCP" evidence="1">
    <location>
        <begin position="1"/>
        <end position="116"/>
    </location>
</feature>
<evidence type="ECO:0000259" key="1">
    <source>
        <dbReference type="SMART" id="SM00198"/>
    </source>
</evidence>
<dbReference type="InterPro" id="IPR035940">
    <property type="entry name" value="CAP_sf"/>
</dbReference>